<organism evidence="3 4">
    <name type="scientific">Butyrivibrio fibrisolvens</name>
    <dbReference type="NCBI Taxonomy" id="831"/>
    <lineage>
        <taxon>Bacteria</taxon>
        <taxon>Bacillati</taxon>
        <taxon>Bacillota</taxon>
        <taxon>Clostridia</taxon>
        <taxon>Lachnospirales</taxon>
        <taxon>Lachnospiraceae</taxon>
        <taxon>Butyrivibrio</taxon>
    </lineage>
</organism>
<dbReference type="GO" id="GO:0008270">
    <property type="term" value="F:zinc ion binding"/>
    <property type="evidence" value="ECO:0007669"/>
    <property type="project" value="InterPro"/>
</dbReference>
<reference evidence="3 4" key="1">
    <citation type="submission" date="2017-09" db="EMBL/GenBank/DDBJ databases">
        <title>High-quality draft genome sequence of Butyrivibrio fibrisolvens INBov1, isolated from cow rumen.</title>
        <authorList>
            <person name="Rodriguez Hernaez J."/>
            <person name="Rivarola M."/>
            <person name="Paniego N."/>
            <person name="Cravero S."/>
            <person name="Ceron Cucchi M."/>
            <person name="Martinez M.C."/>
        </authorList>
    </citation>
    <scope>NUCLEOTIDE SEQUENCE [LARGE SCALE GENOMIC DNA]</scope>
    <source>
        <strain evidence="3 4">INBov1</strain>
    </source>
</reference>
<dbReference type="PANTHER" id="PTHR33877:SF2">
    <property type="entry name" value="OS07G0170200 PROTEIN"/>
    <property type="match status" value="1"/>
</dbReference>
<dbReference type="InterPro" id="IPR002711">
    <property type="entry name" value="HNH"/>
</dbReference>
<name>A0A317G7W4_BUTFI</name>
<dbReference type="PANTHER" id="PTHR33877">
    <property type="entry name" value="SLL1193 PROTEIN"/>
    <property type="match status" value="1"/>
</dbReference>
<gene>
    <name evidence="3" type="ORF">CPT75_15445</name>
</gene>
<dbReference type="InterPro" id="IPR052892">
    <property type="entry name" value="NA-targeting_endonuclease"/>
</dbReference>
<keyword evidence="1" id="KW-0472">Membrane</keyword>
<comment type="caution">
    <text evidence="3">The sequence shown here is derived from an EMBL/GenBank/DDBJ whole genome shotgun (WGS) entry which is preliminary data.</text>
</comment>
<protein>
    <recommendedName>
        <fullName evidence="2">HNH nuclease domain-containing protein</fullName>
    </recommendedName>
</protein>
<dbReference type="CDD" id="cd00085">
    <property type="entry name" value="HNHc"/>
    <property type="match status" value="1"/>
</dbReference>
<evidence type="ECO:0000259" key="2">
    <source>
        <dbReference type="SMART" id="SM00507"/>
    </source>
</evidence>
<evidence type="ECO:0000256" key="1">
    <source>
        <dbReference type="SAM" id="Phobius"/>
    </source>
</evidence>
<dbReference type="Pfam" id="PF01844">
    <property type="entry name" value="HNH"/>
    <property type="match status" value="1"/>
</dbReference>
<dbReference type="AlphaFoldDB" id="A0A317G7W4"/>
<feature type="domain" description="HNH nuclease" evidence="2">
    <location>
        <begin position="238"/>
        <end position="292"/>
    </location>
</feature>
<dbReference type="Proteomes" id="UP000245488">
    <property type="component" value="Chromosome"/>
</dbReference>
<keyword evidence="4" id="KW-1185">Reference proteome</keyword>
<feature type="transmembrane region" description="Helical" evidence="1">
    <location>
        <begin position="27"/>
        <end position="49"/>
    </location>
</feature>
<dbReference type="SMART" id="SM00507">
    <property type="entry name" value="HNHc"/>
    <property type="match status" value="1"/>
</dbReference>
<evidence type="ECO:0000313" key="3">
    <source>
        <dbReference type="EMBL" id="PWT28412.1"/>
    </source>
</evidence>
<dbReference type="RefSeq" id="WP_110073595.1">
    <property type="nucleotide sequence ID" value="NZ_CM009896.1"/>
</dbReference>
<accession>A0A317G7W4</accession>
<evidence type="ECO:0000313" key="4">
    <source>
        <dbReference type="Proteomes" id="UP000245488"/>
    </source>
</evidence>
<dbReference type="GO" id="GO:0004519">
    <property type="term" value="F:endonuclease activity"/>
    <property type="evidence" value="ECO:0007669"/>
    <property type="project" value="InterPro"/>
</dbReference>
<proteinExistence type="predicted"/>
<keyword evidence="1" id="KW-1133">Transmembrane helix</keyword>
<dbReference type="EMBL" id="NXNG01000001">
    <property type="protein sequence ID" value="PWT28412.1"/>
    <property type="molecule type" value="Genomic_DNA"/>
</dbReference>
<sequence length="304" mass="35784">MEYKIASGHSLTNPNRINYTNGINSTAIFDIIIIIAIITILVIFLWLTIQTIRKRIRIKYANLVFQYSSRYKAITNLNSLYLFNVLEKKYNYRWFVNSKQKYDRFDFRKQFKETVRENPSYFLTISEKAAYNNDLYKKYKNEVIKLPDFSEKNGSRLKYNFKRFSKYEHKICDNELLHPVINPIFECTVRYTSPAGRNSYCNFRSFSSDMIYSLIDEIQKDNKRKDSTAYQRSLMTPTLRYNILKRDGFKCLLCGRSAEDGIKLHVDHIIPVSKGGKTIYSNLRTLCNECNQGKSDKYDSSGVV</sequence>
<dbReference type="GO" id="GO:0003676">
    <property type="term" value="F:nucleic acid binding"/>
    <property type="evidence" value="ECO:0007669"/>
    <property type="project" value="InterPro"/>
</dbReference>
<keyword evidence="1" id="KW-0812">Transmembrane</keyword>
<dbReference type="Gene3D" id="1.10.30.50">
    <property type="match status" value="1"/>
</dbReference>
<dbReference type="InterPro" id="IPR003615">
    <property type="entry name" value="HNH_nuc"/>
</dbReference>